<dbReference type="GO" id="GO:0008408">
    <property type="term" value="F:3'-5' exonuclease activity"/>
    <property type="evidence" value="ECO:0007669"/>
    <property type="project" value="TreeGrafter"/>
</dbReference>
<evidence type="ECO:0000256" key="1">
    <source>
        <dbReference type="ARBA" id="ARBA00022722"/>
    </source>
</evidence>
<dbReference type="Proteomes" id="UP000042527">
    <property type="component" value="Unassembled WGS sequence"/>
</dbReference>
<gene>
    <name evidence="4" type="ORF">TPHV1_510077</name>
</gene>
<dbReference type="Gene3D" id="3.30.420.10">
    <property type="entry name" value="Ribonuclease H-like superfamily/Ribonuclease H"/>
    <property type="match status" value="1"/>
</dbReference>
<evidence type="ECO:0000313" key="5">
    <source>
        <dbReference type="Proteomes" id="UP000042527"/>
    </source>
</evidence>
<dbReference type="SMART" id="SM00479">
    <property type="entry name" value="EXOIII"/>
    <property type="match status" value="1"/>
</dbReference>
<dbReference type="GO" id="GO:0006259">
    <property type="term" value="P:DNA metabolic process"/>
    <property type="evidence" value="ECO:0007669"/>
    <property type="project" value="UniProtKB-ARBA"/>
</dbReference>
<dbReference type="InterPro" id="IPR012337">
    <property type="entry name" value="RNaseH-like_sf"/>
</dbReference>
<dbReference type="PANTHER" id="PTHR30231">
    <property type="entry name" value="DNA POLYMERASE III SUBUNIT EPSILON"/>
    <property type="match status" value="1"/>
</dbReference>
<dbReference type="GO" id="GO:0003676">
    <property type="term" value="F:nucleic acid binding"/>
    <property type="evidence" value="ECO:0007669"/>
    <property type="project" value="InterPro"/>
</dbReference>
<dbReference type="InterPro" id="IPR013520">
    <property type="entry name" value="Ribonucl_H"/>
</dbReference>
<organism evidence="4 5">
    <name type="scientific">Treponema phagedenis</name>
    <dbReference type="NCBI Taxonomy" id="162"/>
    <lineage>
        <taxon>Bacteria</taxon>
        <taxon>Pseudomonadati</taxon>
        <taxon>Spirochaetota</taxon>
        <taxon>Spirochaetia</taxon>
        <taxon>Spirochaetales</taxon>
        <taxon>Treponemataceae</taxon>
        <taxon>Treponema</taxon>
    </lineage>
</organism>
<keyword evidence="3 4" id="KW-0269">Exonuclease</keyword>
<evidence type="ECO:0000256" key="3">
    <source>
        <dbReference type="ARBA" id="ARBA00022839"/>
    </source>
</evidence>
<sequence length="190" mass="21353">MNTIWCDTETTGLEPENSGAFEIAFIFAGKGKVTCERLFKLNPLNETILYHEEAAKTHGVSEEEIRSFPPAEEIVPNIANFFQQAIHVFGDGEKLTFAGYNCNFDYRHLEALFNRCGLTLADYFSKQFDALEFVKKATRQKAIPRLENLKLGTVCKSLGVNLENAHTALADIQATRALCIELFKRGVKVE</sequence>
<name>A0A0B7H1D5_TREPH</name>
<dbReference type="PANTHER" id="PTHR30231:SF4">
    <property type="entry name" value="PROTEIN NEN2"/>
    <property type="match status" value="1"/>
</dbReference>
<accession>A0A0B7H1D5</accession>
<keyword evidence="5" id="KW-1185">Reference proteome</keyword>
<dbReference type="Pfam" id="PF00929">
    <property type="entry name" value="RNase_T"/>
    <property type="match status" value="1"/>
</dbReference>
<protein>
    <submittedName>
        <fullName evidence="4">Exonuclease</fullName>
    </submittedName>
</protein>
<evidence type="ECO:0000256" key="2">
    <source>
        <dbReference type="ARBA" id="ARBA00022801"/>
    </source>
</evidence>
<dbReference type="InterPro" id="IPR036397">
    <property type="entry name" value="RNaseH_sf"/>
</dbReference>
<dbReference type="OrthoDB" id="9776650at2"/>
<keyword evidence="1" id="KW-0540">Nuclease</keyword>
<proteinExistence type="predicted"/>
<dbReference type="SUPFAM" id="SSF53098">
    <property type="entry name" value="Ribonuclease H-like"/>
    <property type="match status" value="1"/>
</dbReference>
<reference evidence="5" key="1">
    <citation type="submission" date="2015-01" db="EMBL/GenBank/DDBJ databases">
        <authorList>
            <person name="Manzoor Shahid"/>
            <person name="Zubair Saima"/>
        </authorList>
    </citation>
    <scope>NUCLEOTIDE SEQUENCE [LARGE SCALE GENOMIC DNA]</scope>
    <source>
        <strain evidence="5">V1</strain>
    </source>
</reference>
<dbReference type="CDD" id="cd06127">
    <property type="entry name" value="DEDDh"/>
    <property type="match status" value="1"/>
</dbReference>
<evidence type="ECO:0000313" key="4">
    <source>
        <dbReference type="EMBL" id="CEM63010.1"/>
    </source>
</evidence>
<dbReference type="RefSeq" id="WP_002696696.1">
    <property type="nucleotide sequence ID" value="NZ_CDNC01000047.1"/>
</dbReference>
<keyword evidence="2" id="KW-0378">Hydrolase</keyword>
<dbReference type="AlphaFoldDB" id="A0A0B7H1D5"/>
<dbReference type="EMBL" id="CDNC01000047">
    <property type="protein sequence ID" value="CEM63010.1"/>
    <property type="molecule type" value="Genomic_DNA"/>
</dbReference>